<sequence>MDLMSGQVTKLSEGYEDYTIRDIVPYTSFCTPALRAASTDEGPRAGASST</sequence>
<proteinExistence type="predicted"/>
<dbReference type="AlphaFoldDB" id="A0A0A8ZLX8"/>
<dbReference type="EMBL" id="GBRH01260150">
    <property type="protein sequence ID" value="JAD37745.1"/>
    <property type="molecule type" value="Transcribed_RNA"/>
</dbReference>
<reference evidence="1" key="1">
    <citation type="submission" date="2014-09" db="EMBL/GenBank/DDBJ databases">
        <authorList>
            <person name="Magalhaes I.L.F."/>
            <person name="Oliveira U."/>
            <person name="Santos F.R."/>
            <person name="Vidigal T.H.D.A."/>
            <person name="Brescovit A.D."/>
            <person name="Santos A.J."/>
        </authorList>
    </citation>
    <scope>NUCLEOTIDE SEQUENCE</scope>
    <source>
        <tissue evidence="1">Shoot tissue taken approximately 20 cm above the soil surface</tissue>
    </source>
</reference>
<name>A0A0A8ZLX8_ARUDO</name>
<evidence type="ECO:0000313" key="1">
    <source>
        <dbReference type="EMBL" id="JAD37745.1"/>
    </source>
</evidence>
<reference evidence="1" key="2">
    <citation type="journal article" date="2015" name="Data Brief">
        <title>Shoot transcriptome of the giant reed, Arundo donax.</title>
        <authorList>
            <person name="Barrero R.A."/>
            <person name="Guerrero F.D."/>
            <person name="Moolhuijzen P."/>
            <person name="Goolsby J.A."/>
            <person name="Tidwell J."/>
            <person name="Bellgard S.E."/>
            <person name="Bellgard M.I."/>
        </authorList>
    </citation>
    <scope>NUCLEOTIDE SEQUENCE</scope>
    <source>
        <tissue evidence="1">Shoot tissue taken approximately 20 cm above the soil surface</tissue>
    </source>
</reference>
<organism evidence="1">
    <name type="scientific">Arundo donax</name>
    <name type="common">Giant reed</name>
    <name type="synonym">Donax arundinaceus</name>
    <dbReference type="NCBI Taxonomy" id="35708"/>
    <lineage>
        <taxon>Eukaryota</taxon>
        <taxon>Viridiplantae</taxon>
        <taxon>Streptophyta</taxon>
        <taxon>Embryophyta</taxon>
        <taxon>Tracheophyta</taxon>
        <taxon>Spermatophyta</taxon>
        <taxon>Magnoliopsida</taxon>
        <taxon>Liliopsida</taxon>
        <taxon>Poales</taxon>
        <taxon>Poaceae</taxon>
        <taxon>PACMAD clade</taxon>
        <taxon>Arundinoideae</taxon>
        <taxon>Arundineae</taxon>
        <taxon>Arundo</taxon>
    </lineage>
</organism>
<protein>
    <submittedName>
        <fullName evidence="1">Uncharacterized protein</fullName>
    </submittedName>
</protein>
<accession>A0A0A8ZLX8</accession>